<sequence length="149" mass="16084">MSNALKTTGNGGIALIKQYEGLRLTTYKDAVGIPTIGYGHVENPIPPGGTRTITAEAAEQLLRDDLQRFEHEVNNMLTVEVTQNQFDALVSFAFNLGPANLKSSTLLRKVNSGDVNGAADEFLKWNHAGGQVLAGLTARRNAEKTLFLS</sequence>
<dbReference type="InterPro" id="IPR023347">
    <property type="entry name" value="Lysozyme_dom_sf"/>
</dbReference>
<dbReference type="KEGG" id="enc:ECL_00921"/>
<dbReference type="InterPro" id="IPR033907">
    <property type="entry name" value="Endolysin_autolysin"/>
</dbReference>
<dbReference type="PANTHER" id="PTHR38107">
    <property type="match status" value="1"/>
</dbReference>
<dbReference type="CDD" id="cd00737">
    <property type="entry name" value="lyz_endolysin_autolysin"/>
    <property type="match status" value="1"/>
</dbReference>
<evidence type="ECO:0000256" key="6">
    <source>
        <dbReference type="ARBA" id="ARBA00023295"/>
    </source>
</evidence>
<dbReference type="EMBL" id="CP001918">
    <property type="protein sequence ID" value="ADF60484.1"/>
    <property type="molecule type" value="Genomic_DNA"/>
</dbReference>
<protein>
    <recommendedName>
        <fullName evidence="7">Lysozyme</fullName>
        <ecNumber evidence="7">3.2.1.17</ecNumber>
    </recommendedName>
</protein>
<dbReference type="HAMAP" id="MF_04110">
    <property type="entry name" value="ENDOLYSIN_T4"/>
    <property type="match status" value="1"/>
</dbReference>
<dbReference type="GO" id="GO:0016998">
    <property type="term" value="P:cell wall macromolecule catabolic process"/>
    <property type="evidence" value="ECO:0007669"/>
    <property type="project" value="InterPro"/>
</dbReference>
<dbReference type="Pfam" id="PF00959">
    <property type="entry name" value="Phage_lysozyme"/>
    <property type="match status" value="1"/>
</dbReference>
<reference evidence="8 9" key="1">
    <citation type="journal article" date="2010" name="J. Bacteriol.">
        <title>Complete genome sequence of Enterobacter cloacae subsp. cloacae type strain ATCC 13047.</title>
        <authorList>
            <person name="Ren Y."/>
            <person name="Ren Y."/>
            <person name="Zhou Z."/>
            <person name="Guo X."/>
            <person name="Li Y."/>
            <person name="Feng L."/>
            <person name="Wang L."/>
        </authorList>
    </citation>
    <scope>NUCLEOTIDE SEQUENCE [LARGE SCALE GENOMIC DNA]</scope>
    <source>
        <strain evidence="9">ATCC 13047 / DSM 30054 / NBRC 13535 / NCTC 10005 / WDCM 00083 / NCDC 279-56</strain>
    </source>
</reference>
<comment type="similarity">
    <text evidence="7">Belongs to the glycosyl hydrolase 24 family.</text>
</comment>
<dbReference type="SUPFAM" id="SSF53955">
    <property type="entry name" value="Lysozyme-like"/>
    <property type="match status" value="1"/>
</dbReference>
<dbReference type="eggNOG" id="COG3772">
    <property type="taxonomic scope" value="Bacteria"/>
</dbReference>
<accession>A0A0H3CFR5</accession>
<keyword evidence="6 7" id="KW-0326">Glycosidase</keyword>
<gene>
    <name evidence="8" type="ordered locus">ECL_00921</name>
</gene>
<dbReference type="GO" id="GO:0003796">
    <property type="term" value="F:lysozyme activity"/>
    <property type="evidence" value="ECO:0007669"/>
    <property type="project" value="UniProtKB-EC"/>
</dbReference>
<proteinExistence type="inferred from homology"/>
<dbReference type="InterPro" id="IPR051018">
    <property type="entry name" value="Bacteriophage_GH24"/>
</dbReference>
<dbReference type="InterPro" id="IPR002196">
    <property type="entry name" value="Glyco_hydro_24"/>
</dbReference>
<name>A0A0H3CFR5_ENTCC</name>
<dbReference type="GO" id="GO:0031640">
    <property type="term" value="P:killing of cells of another organism"/>
    <property type="evidence" value="ECO:0007669"/>
    <property type="project" value="UniProtKB-KW"/>
</dbReference>
<keyword evidence="2 7" id="KW-0929">Antimicrobial</keyword>
<comment type="catalytic activity">
    <reaction evidence="1 7">
        <text>Hydrolysis of (1-&gt;4)-beta-linkages between N-acetylmuramic acid and N-acetyl-D-glucosamine residues in a peptidoglycan and between N-acetyl-D-glucosamine residues in chitodextrins.</text>
        <dbReference type="EC" id="3.2.1.17"/>
    </reaction>
</comment>
<dbReference type="EC" id="3.2.1.17" evidence="7"/>
<evidence type="ECO:0000313" key="8">
    <source>
        <dbReference type="EMBL" id="ADF60484.1"/>
    </source>
</evidence>
<dbReference type="PANTHER" id="PTHR38107:SF3">
    <property type="entry name" value="LYSOZYME RRRD-RELATED"/>
    <property type="match status" value="1"/>
</dbReference>
<dbReference type="OrthoDB" id="8141296at2"/>
<evidence type="ECO:0000256" key="5">
    <source>
        <dbReference type="ARBA" id="ARBA00023200"/>
    </source>
</evidence>
<organism evidence="8 9">
    <name type="scientific">Enterobacter cloacae subsp. cloacae (strain ATCC 13047 / DSM 30054 / NBRC 13535 / NCTC 10005 / WDCM 00083 / NCDC 279-56)</name>
    <dbReference type="NCBI Taxonomy" id="716541"/>
    <lineage>
        <taxon>Bacteria</taxon>
        <taxon>Pseudomonadati</taxon>
        <taxon>Pseudomonadota</taxon>
        <taxon>Gammaproteobacteria</taxon>
        <taxon>Enterobacterales</taxon>
        <taxon>Enterobacteriaceae</taxon>
        <taxon>Enterobacter</taxon>
        <taxon>Enterobacter cloacae complex</taxon>
    </lineage>
</organism>
<keyword evidence="5" id="KW-1035">Host cytoplasm</keyword>
<dbReference type="HOGENOM" id="CLU_091641_3_3_6"/>
<evidence type="ECO:0000256" key="4">
    <source>
        <dbReference type="ARBA" id="ARBA00022801"/>
    </source>
</evidence>
<keyword evidence="3 7" id="KW-0081">Bacteriolytic enzyme</keyword>
<evidence type="ECO:0000313" key="9">
    <source>
        <dbReference type="Proteomes" id="UP000002363"/>
    </source>
</evidence>
<keyword evidence="9" id="KW-1185">Reference proteome</keyword>
<dbReference type="GO" id="GO:0042742">
    <property type="term" value="P:defense response to bacterium"/>
    <property type="evidence" value="ECO:0007669"/>
    <property type="project" value="UniProtKB-KW"/>
</dbReference>
<evidence type="ECO:0000256" key="1">
    <source>
        <dbReference type="ARBA" id="ARBA00000632"/>
    </source>
</evidence>
<dbReference type="STRING" id="716541.ECL_00921"/>
<dbReference type="Proteomes" id="UP000002363">
    <property type="component" value="Chromosome"/>
</dbReference>
<dbReference type="AlphaFoldDB" id="A0A0H3CFR5"/>
<dbReference type="GO" id="GO:0009253">
    <property type="term" value="P:peptidoglycan catabolic process"/>
    <property type="evidence" value="ECO:0007669"/>
    <property type="project" value="InterPro"/>
</dbReference>
<dbReference type="InterPro" id="IPR034690">
    <property type="entry name" value="Endolysin_T4_type"/>
</dbReference>
<dbReference type="PATRIC" id="fig|716541.4.peg.1181"/>
<keyword evidence="4 7" id="KW-0378">Hydrolase</keyword>
<dbReference type="EnsemblBacteria" id="ADF60484">
    <property type="protein sequence ID" value="ADF60484"/>
    <property type="gene ID" value="ECL_00921"/>
</dbReference>
<evidence type="ECO:0000256" key="7">
    <source>
        <dbReference type="RuleBase" id="RU003788"/>
    </source>
</evidence>
<evidence type="ECO:0000256" key="3">
    <source>
        <dbReference type="ARBA" id="ARBA00022638"/>
    </source>
</evidence>
<dbReference type="InterPro" id="IPR023346">
    <property type="entry name" value="Lysozyme-like_dom_sf"/>
</dbReference>
<dbReference type="RefSeq" id="WP_013095605.1">
    <property type="nucleotide sequence ID" value="NC_014121.1"/>
</dbReference>
<dbReference type="Gene3D" id="1.10.530.40">
    <property type="match status" value="1"/>
</dbReference>
<evidence type="ECO:0000256" key="2">
    <source>
        <dbReference type="ARBA" id="ARBA00022529"/>
    </source>
</evidence>